<evidence type="ECO:0000259" key="4">
    <source>
        <dbReference type="PROSITE" id="PS50995"/>
    </source>
</evidence>
<organism evidence="5 6">
    <name type="scientific">Anaerococcus kampingae</name>
    <dbReference type="NCBI Taxonomy" id="3115614"/>
    <lineage>
        <taxon>Bacteria</taxon>
        <taxon>Bacillati</taxon>
        <taxon>Bacillota</taxon>
        <taxon>Tissierellia</taxon>
        <taxon>Tissierellales</taxon>
        <taxon>Peptoniphilaceae</taxon>
        <taxon>Anaerococcus</taxon>
    </lineage>
</organism>
<proteinExistence type="predicted"/>
<dbReference type="InterPro" id="IPR055166">
    <property type="entry name" value="Transc_reg_Sar_Rot_HTH"/>
</dbReference>
<dbReference type="InterPro" id="IPR000835">
    <property type="entry name" value="HTH_MarR-typ"/>
</dbReference>
<evidence type="ECO:0000313" key="5">
    <source>
        <dbReference type="EMBL" id="MFO3667537.1"/>
    </source>
</evidence>
<sequence length="156" mass="17696">MATEHIDFFEFNNIIFSLIREISHKIDLLLTETANKLDLTPLQIKIIIALFSSDQDVSIGSLGKTIGVTGGNISNICKKLEKKGFVVRKRSEADERVVNVELTEEGIKASHVVGEYFDKIRKDFPDDMVDLNLETIVSELRELDVLLDKYISRRSI</sequence>
<dbReference type="InterPro" id="IPR039422">
    <property type="entry name" value="MarR/SlyA-like"/>
</dbReference>
<dbReference type="InterPro" id="IPR036390">
    <property type="entry name" value="WH_DNA-bd_sf"/>
</dbReference>
<dbReference type="SMART" id="SM00347">
    <property type="entry name" value="HTH_MARR"/>
    <property type="match status" value="1"/>
</dbReference>
<reference evidence="5 6" key="1">
    <citation type="journal article" date="2025" name="Anaerobe">
        <title>Description of Anaerococcus kampingiae sp. nov., Anaerococcus groningensis sp. nov., Anaerococcus martiniensis sp. nov., and Anaerococcus cruorum sp. nov., isolated from human clinical specimens.</title>
        <authorList>
            <person name="Boiten K.E."/>
            <person name="Meijer J."/>
            <person name="van Wezel E.M."/>
            <person name="Veloo A.C.M."/>
        </authorList>
    </citation>
    <scope>NUCLEOTIDE SEQUENCE [LARGE SCALE GENOMIC DNA]</scope>
    <source>
        <strain evidence="5 6">ENR0874</strain>
    </source>
</reference>
<dbReference type="PANTHER" id="PTHR33164:SF89">
    <property type="entry name" value="MARR FAMILY REGULATORY PROTEIN"/>
    <property type="match status" value="1"/>
</dbReference>
<evidence type="ECO:0000256" key="2">
    <source>
        <dbReference type="ARBA" id="ARBA00023125"/>
    </source>
</evidence>
<gene>
    <name evidence="5" type="ORF">ACCQ42_07105</name>
</gene>
<dbReference type="InterPro" id="IPR036388">
    <property type="entry name" value="WH-like_DNA-bd_sf"/>
</dbReference>
<dbReference type="Proteomes" id="UP001637994">
    <property type="component" value="Unassembled WGS sequence"/>
</dbReference>
<evidence type="ECO:0000256" key="1">
    <source>
        <dbReference type="ARBA" id="ARBA00023015"/>
    </source>
</evidence>
<keyword evidence="1" id="KW-0805">Transcription regulation</keyword>
<protein>
    <submittedName>
        <fullName evidence="5">MarR family winged helix-turn-helix transcriptional regulator</fullName>
    </submittedName>
</protein>
<dbReference type="Pfam" id="PF22381">
    <property type="entry name" value="Staph_reg_Sar_Rot"/>
    <property type="match status" value="1"/>
</dbReference>
<keyword evidence="6" id="KW-1185">Reference proteome</keyword>
<dbReference type="PANTHER" id="PTHR33164">
    <property type="entry name" value="TRANSCRIPTIONAL REGULATOR, MARR FAMILY"/>
    <property type="match status" value="1"/>
</dbReference>
<name>A0ABW9MDX8_9FIRM</name>
<dbReference type="SUPFAM" id="SSF46785">
    <property type="entry name" value="Winged helix' DNA-binding domain"/>
    <property type="match status" value="1"/>
</dbReference>
<accession>A0ABW9MDX8</accession>
<dbReference type="EMBL" id="JBGMEF010000023">
    <property type="protein sequence ID" value="MFO3667537.1"/>
    <property type="molecule type" value="Genomic_DNA"/>
</dbReference>
<dbReference type="PRINTS" id="PR00598">
    <property type="entry name" value="HTHMARR"/>
</dbReference>
<evidence type="ECO:0000256" key="3">
    <source>
        <dbReference type="ARBA" id="ARBA00023163"/>
    </source>
</evidence>
<keyword evidence="2" id="KW-0238">DNA-binding</keyword>
<dbReference type="PROSITE" id="PS50995">
    <property type="entry name" value="HTH_MARR_2"/>
    <property type="match status" value="1"/>
</dbReference>
<feature type="domain" description="HTH marR-type" evidence="4">
    <location>
        <begin position="12"/>
        <end position="152"/>
    </location>
</feature>
<dbReference type="RefSeq" id="WP_410035775.1">
    <property type="nucleotide sequence ID" value="NZ_JBGMEF010000023.1"/>
</dbReference>
<dbReference type="Gene3D" id="1.10.10.10">
    <property type="entry name" value="Winged helix-like DNA-binding domain superfamily/Winged helix DNA-binding domain"/>
    <property type="match status" value="1"/>
</dbReference>
<evidence type="ECO:0000313" key="6">
    <source>
        <dbReference type="Proteomes" id="UP001637994"/>
    </source>
</evidence>
<comment type="caution">
    <text evidence="5">The sequence shown here is derived from an EMBL/GenBank/DDBJ whole genome shotgun (WGS) entry which is preliminary data.</text>
</comment>
<keyword evidence="3" id="KW-0804">Transcription</keyword>